<dbReference type="EMBL" id="LN902844">
    <property type="protein sequence ID" value="CDS43266.1"/>
    <property type="molecule type" value="Genomic_DNA"/>
</dbReference>
<reference evidence="5" key="2">
    <citation type="submission" date="2015-11" db="EMBL/GenBank/DDBJ databases">
        <authorList>
            <person name="Zhang Y."/>
            <person name="Guo Z."/>
        </authorList>
    </citation>
    <scope>NUCLEOTIDE SEQUENCE</scope>
</reference>
<dbReference type="SUPFAM" id="SSF50729">
    <property type="entry name" value="PH domain-like"/>
    <property type="match status" value="1"/>
</dbReference>
<dbReference type="PROSITE" id="PS00820">
    <property type="entry name" value="GLUCOAMYLASE"/>
    <property type="match status" value="1"/>
</dbReference>
<dbReference type="InterPro" id="IPR046966">
    <property type="entry name" value="Glucoamylase_active_site"/>
</dbReference>
<dbReference type="Gene3D" id="2.30.29.30">
    <property type="entry name" value="Pleckstrin-homology domain (PH domain)/Phosphotyrosine-binding domain (PTB)"/>
    <property type="match status" value="1"/>
</dbReference>
<dbReference type="OrthoDB" id="2357150at2759"/>
<sequence>MVKLLKYPHQPFLCYAMSHSGDEFWEENASAHFEPIVSRPLVDVKTLEEDEMHLFKARAKLFRFDAKSDEPEWKERGTGELKVLSNPDTHCCRVIMRRDKTLKICANHCILPCMELQATAGSTRGFVWMAPNDFTDNEIKAEILGVRFANAEIAQEFKKAFDKCKLSPHEFSNLPAKFSEKSALDPSKETGKIPGSTTLESTSKAAANQLTDRLAKLDIQSRVEKQSVDVAVH</sequence>
<feature type="compositionally biased region" description="Basic and acidic residues" evidence="3">
    <location>
        <begin position="182"/>
        <end position="191"/>
    </location>
</feature>
<evidence type="ECO:0000256" key="3">
    <source>
        <dbReference type="SAM" id="MobiDB-lite"/>
    </source>
</evidence>
<evidence type="ECO:0000259" key="4">
    <source>
        <dbReference type="PROSITE" id="PS50196"/>
    </source>
</evidence>
<dbReference type="InterPro" id="IPR045255">
    <property type="entry name" value="RanBP1-like"/>
</dbReference>
<dbReference type="Pfam" id="PF00638">
    <property type="entry name" value="Ran_BP1"/>
    <property type="match status" value="1"/>
</dbReference>
<reference evidence="5" key="1">
    <citation type="journal article" date="2013" name="Nature">
        <title>The genomes of four tapeworm species reveal adaptations to parasitism.</title>
        <authorList>
            <person name="Tsai I.J."/>
            <person name="Zarowiecki M."/>
            <person name="Holroyd N."/>
            <person name="Garciarrubio A."/>
            <person name="Sanchez-Flores A."/>
            <person name="Brooks K.L."/>
            <person name="Tracey A."/>
            <person name="Bobes R.J."/>
            <person name="Fragoso G."/>
            <person name="Sciutto E."/>
            <person name="Aslett M."/>
            <person name="Beasley H."/>
            <person name="Bennett H.M."/>
            <person name="Cai J."/>
            <person name="Camicia F."/>
            <person name="Clark R."/>
            <person name="Cucher M."/>
            <person name="De Silva N."/>
            <person name="Day T.A."/>
            <person name="Deplazes P."/>
            <person name="Estrada K."/>
            <person name="Fernandez C."/>
            <person name="Holland P.W."/>
            <person name="Hou J."/>
            <person name="Hu S."/>
            <person name="Huckvale T."/>
            <person name="Hung S.S."/>
            <person name="Kamenetzky L."/>
            <person name="Keane J.A."/>
            <person name="Kiss F."/>
            <person name="Koziol U."/>
            <person name="Lambert O."/>
            <person name="Liu K."/>
            <person name="Luo X."/>
            <person name="Luo Y."/>
            <person name="Macchiaroli N."/>
            <person name="Nichol S."/>
            <person name="Paps J."/>
            <person name="Parkinson J."/>
            <person name="Pouchkina-Stantcheva N."/>
            <person name="Riddiford N."/>
            <person name="Rosenzvit M."/>
            <person name="Salinas G."/>
            <person name="Wasmuth J.D."/>
            <person name="Zamanian M."/>
            <person name="Zheng Y."/>
            <person name="Cai X."/>
            <person name="Soberon X."/>
            <person name="Olson P.D."/>
            <person name="Laclette J.P."/>
            <person name="Brehm K."/>
            <person name="Berriman M."/>
            <person name="Garciarrubio A."/>
            <person name="Bobes R.J."/>
            <person name="Fragoso G."/>
            <person name="Sanchez-Flores A."/>
            <person name="Estrada K."/>
            <person name="Cevallos M.A."/>
            <person name="Morett E."/>
            <person name="Gonzalez V."/>
            <person name="Portillo T."/>
            <person name="Ochoa-Leyva A."/>
            <person name="Jose M.V."/>
            <person name="Sciutto E."/>
            <person name="Landa A."/>
            <person name="Jimenez L."/>
            <person name="Valdes V."/>
            <person name="Carrero J.C."/>
            <person name="Larralde C."/>
            <person name="Morales-Montor J."/>
            <person name="Limon-Lason J."/>
            <person name="Soberon X."/>
            <person name="Laclette J.P."/>
        </authorList>
    </citation>
    <scope>NUCLEOTIDE SEQUENCE [LARGE SCALE GENOMIC DNA]</scope>
</reference>
<dbReference type="AlphaFoldDB" id="A0A068YIZ9"/>
<keyword evidence="1" id="KW-0378">Hydrolase</keyword>
<dbReference type="GO" id="GO:0005737">
    <property type="term" value="C:cytoplasm"/>
    <property type="evidence" value="ECO:0007669"/>
    <property type="project" value="TreeGrafter"/>
</dbReference>
<dbReference type="CDD" id="cd13179">
    <property type="entry name" value="RanBD_RanBP1"/>
    <property type="match status" value="1"/>
</dbReference>
<gene>
    <name evidence="5" type="ORF">EmuJ_001100900</name>
</gene>
<dbReference type="InterPro" id="IPR011993">
    <property type="entry name" value="PH-like_dom_sf"/>
</dbReference>
<keyword evidence="6" id="KW-1185">Reference proteome</keyword>
<dbReference type="GO" id="GO:0005096">
    <property type="term" value="F:GTPase activator activity"/>
    <property type="evidence" value="ECO:0007669"/>
    <property type="project" value="TreeGrafter"/>
</dbReference>
<protein>
    <submittedName>
        <fullName evidence="5">Ran specific GTPase activating protein</fullName>
    </submittedName>
</protein>
<evidence type="ECO:0000313" key="5">
    <source>
        <dbReference type="EMBL" id="CDS43266.1"/>
    </source>
</evidence>
<proteinExistence type="predicted"/>
<dbReference type="GO" id="GO:0005643">
    <property type="term" value="C:nuclear pore"/>
    <property type="evidence" value="ECO:0007669"/>
    <property type="project" value="TreeGrafter"/>
</dbReference>
<feature type="domain" description="RanBD1" evidence="4">
    <location>
        <begin position="32"/>
        <end position="165"/>
    </location>
</feature>
<dbReference type="GO" id="GO:0016798">
    <property type="term" value="F:hydrolase activity, acting on glycosyl bonds"/>
    <property type="evidence" value="ECO:0007669"/>
    <property type="project" value="UniProtKB-KW"/>
</dbReference>
<dbReference type="InterPro" id="IPR045256">
    <property type="entry name" value="RanBP1_RanBD"/>
</dbReference>
<evidence type="ECO:0000313" key="6">
    <source>
        <dbReference type="Proteomes" id="UP000017246"/>
    </source>
</evidence>
<dbReference type="PROSITE" id="PS50196">
    <property type="entry name" value="RANBD1"/>
    <property type="match status" value="1"/>
</dbReference>
<dbReference type="SMART" id="SM00160">
    <property type="entry name" value="RanBD"/>
    <property type="match status" value="1"/>
</dbReference>
<dbReference type="Proteomes" id="UP000017246">
    <property type="component" value="Unassembled WGS sequence"/>
</dbReference>
<feature type="compositionally biased region" description="Polar residues" evidence="3">
    <location>
        <begin position="195"/>
        <end position="204"/>
    </location>
</feature>
<evidence type="ECO:0000256" key="1">
    <source>
        <dbReference type="ARBA" id="ARBA00022801"/>
    </source>
</evidence>
<dbReference type="STRING" id="6211.A0A068YIZ9"/>
<dbReference type="eggNOG" id="KOG0864">
    <property type="taxonomic scope" value="Eukaryota"/>
</dbReference>
<dbReference type="GO" id="GO:0006913">
    <property type="term" value="P:nucleocytoplasmic transport"/>
    <property type="evidence" value="ECO:0007669"/>
    <property type="project" value="InterPro"/>
</dbReference>
<accession>A0A068YIZ9</accession>
<keyword evidence="2" id="KW-0326">Glycosidase</keyword>
<dbReference type="InterPro" id="IPR000156">
    <property type="entry name" value="Ran_bind_dom"/>
</dbReference>
<evidence type="ECO:0000256" key="2">
    <source>
        <dbReference type="ARBA" id="ARBA00023295"/>
    </source>
</evidence>
<dbReference type="OMA" id="CANHCIL"/>
<organism evidence="5 6">
    <name type="scientific">Echinococcus multilocularis</name>
    <name type="common">Fox tapeworm</name>
    <dbReference type="NCBI Taxonomy" id="6211"/>
    <lineage>
        <taxon>Eukaryota</taxon>
        <taxon>Metazoa</taxon>
        <taxon>Spiralia</taxon>
        <taxon>Lophotrochozoa</taxon>
        <taxon>Platyhelminthes</taxon>
        <taxon>Cestoda</taxon>
        <taxon>Eucestoda</taxon>
        <taxon>Cyclophyllidea</taxon>
        <taxon>Taeniidae</taxon>
        <taxon>Echinococcus</taxon>
    </lineage>
</organism>
<dbReference type="PANTHER" id="PTHR23138">
    <property type="entry name" value="RAN BINDING PROTEIN"/>
    <property type="match status" value="1"/>
</dbReference>
<dbReference type="PANTHER" id="PTHR23138:SF94">
    <property type="entry name" value="RAN BINDING PROTEIN 1"/>
    <property type="match status" value="1"/>
</dbReference>
<feature type="region of interest" description="Disordered" evidence="3">
    <location>
        <begin position="182"/>
        <end position="204"/>
    </location>
</feature>
<name>A0A068YIZ9_ECHMU</name>
<dbReference type="FunFam" id="2.30.29.30:FF:000018">
    <property type="entry name" value="E3 SUMO-protein ligase RanBP2"/>
    <property type="match status" value="1"/>
</dbReference>